<dbReference type="EnsemblProtists" id="HpaT803078">
    <property type="protein sequence ID" value="HpaP803078"/>
    <property type="gene ID" value="HpaG803078"/>
</dbReference>
<evidence type="ECO:0000313" key="1">
    <source>
        <dbReference type="EnsemblProtists" id="HpaP803078"/>
    </source>
</evidence>
<dbReference type="HOGENOM" id="CLU_3128290_0_0_1"/>
<proteinExistence type="predicted"/>
<dbReference type="EMBL" id="JH598048">
    <property type="status" value="NOT_ANNOTATED_CDS"/>
    <property type="molecule type" value="Genomic_DNA"/>
</dbReference>
<keyword evidence="2" id="KW-1185">Reference proteome</keyword>
<sequence>MYALIGVFRELNAGQEIKRRHRRAGWSGRGRVACEDRVGSHGCGNDETHL</sequence>
<dbReference type="Proteomes" id="UP000011713">
    <property type="component" value="Unassembled WGS sequence"/>
</dbReference>
<dbReference type="InParanoid" id="M4B9W8"/>
<protein>
    <submittedName>
        <fullName evidence="1">Uncharacterized protein</fullName>
    </submittedName>
</protein>
<reference evidence="1" key="2">
    <citation type="submission" date="2015-06" db="UniProtKB">
        <authorList>
            <consortium name="EnsemblProtists"/>
        </authorList>
    </citation>
    <scope>IDENTIFICATION</scope>
    <source>
        <strain evidence="1">Emoy2</strain>
    </source>
</reference>
<dbReference type="AlphaFoldDB" id="M4B9W8"/>
<dbReference type="VEuPathDB" id="FungiDB:HpaG803078"/>
<organism evidence="1 2">
    <name type="scientific">Hyaloperonospora arabidopsidis (strain Emoy2)</name>
    <name type="common">Downy mildew agent</name>
    <name type="synonym">Peronospora arabidopsidis</name>
    <dbReference type="NCBI Taxonomy" id="559515"/>
    <lineage>
        <taxon>Eukaryota</taxon>
        <taxon>Sar</taxon>
        <taxon>Stramenopiles</taxon>
        <taxon>Oomycota</taxon>
        <taxon>Peronosporomycetes</taxon>
        <taxon>Peronosporales</taxon>
        <taxon>Peronosporaceae</taxon>
        <taxon>Hyaloperonospora</taxon>
    </lineage>
</organism>
<evidence type="ECO:0000313" key="2">
    <source>
        <dbReference type="Proteomes" id="UP000011713"/>
    </source>
</evidence>
<reference evidence="2" key="1">
    <citation type="journal article" date="2010" name="Science">
        <title>Signatures of adaptation to obligate biotrophy in the Hyaloperonospora arabidopsidis genome.</title>
        <authorList>
            <person name="Baxter L."/>
            <person name="Tripathy S."/>
            <person name="Ishaque N."/>
            <person name="Boot N."/>
            <person name="Cabral A."/>
            <person name="Kemen E."/>
            <person name="Thines M."/>
            <person name="Ah-Fong A."/>
            <person name="Anderson R."/>
            <person name="Badejoko W."/>
            <person name="Bittner-Eddy P."/>
            <person name="Boore J.L."/>
            <person name="Chibucos M.C."/>
            <person name="Coates M."/>
            <person name="Dehal P."/>
            <person name="Delehaunty K."/>
            <person name="Dong S."/>
            <person name="Downton P."/>
            <person name="Dumas B."/>
            <person name="Fabro G."/>
            <person name="Fronick C."/>
            <person name="Fuerstenberg S.I."/>
            <person name="Fulton L."/>
            <person name="Gaulin E."/>
            <person name="Govers F."/>
            <person name="Hughes L."/>
            <person name="Humphray S."/>
            <person name="Jiang R.H."/>
            <person name="Judelson H."/>
            <person name="Kamoun S."/>
            <person name="Kyung K."/>
            <person name="Meijer H."/>
            <person name="Minx P."/>
            <person name="Morris P."/>
            <person name="Nelson J."/>
            <person name="Phuntumart V."/>
            <person name="Qutob D."/>
            <person name="Rehmany A."/>
            <person name="Rougon-Cardoso A."/>
            <person name="Ryden P."/>
            <person name="Torto-Alalibo T."/>
            <person name="Studholme D."/>
            <person name="Wang Y."/>
            <person name="Win J."/>
            <person name="Wood J."/>
            <person name="Clifton S.W."/>
            <person name="Rogers J."/>
            <person name="Van den Ackerveken G."/>
            <person name="Jones J.D."/>
            <person name="McDowell J.M."/>
            <person name="Beynon J."/>
            <person name="Tyler B.M."/>
        </authorList>
    </citation>
    <scope>NUCLEOTIDE SEQUENCE [LARGE SCALE GENOMIC DNA]</scope>
    <source>
        <strain evidence="2">Emoy2</strain>
    </source>
</reference>
<name>M4B9W8_HYAAE</name>
<accession>M4B9W8</accession>